<feature type="compositionally biased region" description="Basic and acidic residues" evidence="1">
    <location>
        <begin position="203"/>
        <end position="216"/>
    </location>
</feature>
<feature type="region of interest" description="Disordered" evidence="1">
    <location>
        <begin position="190"/>
        <end position="216"/>
    </location>
</feature>
<dbReference type="PANTHER" id="PTHR47838">
    <property type="entry name" value="21.7 KDA CLASS VI HEAT SHOCK PROTEIN"/>
    <property type="match status" value="1"/>
</dbReference>
<gene>
    <name evidence="2" type="ORF">Syun_026073</name>
</gene>
<evidence type="ECO:0008006" key="4">
    <source>
        <dbReference type="Google" id="ProtNLM"/>
    </source>
</evidence>
<dbReference type="PANTHER" id="PTHR47838:SF1">
    <property type="entry name" value="21.7 KDA CLASS VI HEAT SHOCK PROTEIN"/>
    <property type="match status" value="1"/>
</dbReference>
<evidence type="ECO:0000256" key="1">
    <source>
        <dbReference type="SAM" id="MobiDB-lite"/>
    </source>
</evidence>
<dbReference type="EMBL" id="JBBNAF010000011">
    <property type="protein sequence ID" value="KAK9099028.1"/>
    <property type="molecule type" value="Genomic_DNA"/>
</dbReference>
<dbReference type="AlphaFoldDB" id="A0AAP0HRV1"/>
<accession>A0AAP0HRV1</accession>
<protein>
    <recommendedName>
        <fullName evidence="4">SHSP domain-containing protein</fullName>
    </recommendedName>
</protein>
<name>A0AAP0HRV1_9MAGN</name>
<evidence type="ECO:0000313" key="3">
    <source>
        <dbReference type="Proteomes" id="UP001420932"/>
    </source>
</evidence>
<dbReference type="SUPFAM" id="SSF49764">
    <property type="entry name" value="HSP20-like chaperones"/>
    <property type="match status" value="1"/>
</dbReference>
<dbReference type="InterPro" id="IPR008978">
    <property type="entry name" value="HSP20-like_chaperone"/>
</dbReference>
<dbReference type="Gene3D" id="2.60.40.790">
    <property type="match status" value="1"/>
</dbReference>
<sequence>MQTQYCQALTRQMSLKKQPLEVIKSEDHQSPKKWCISLMEDKFNSFISQGDHPLVHKVFGAGSLFSPFLFRKYFDPSDAFPLWEFGSDILSSSSSVQNGGRSAVEWFETDKEYGLKAELPVVEKGKVVEISGQWRESDVKEWKSGGWWEHGCVRRLELSQDADWRNIEANIKDEVFLEIRVPKINFEDHSGTSNIPRPLNDVPIKESHDHQPVSTK</sequence>
<comment type="caution">
    <text evidence="2">The sequence shown here is derived from an EMBL/GenBank/DDBJ whole genome shotgun (WGS) entry which is preliminary data.</text>
</comment>
<organism evidence="2 3">
    <name type="scientific">Stephania yunnanensis</name>
    <dbReference type="NCBI Taxonomy" id="152371"/>
    <lineage>
        <taxon>Eukaryota</taxon>
        <taxon>Viridiplantae</taxon>
        <taxon>Streptophyta</taxon>
        <taxon>Embryophyta</taxon>
        <taxon>Tracheophyta</taxon>
        <taxon>Spermatophyta</taxon>
        <taxon>Magnoliopsida</taxon>
        <taxon>Ranunculales</taxon>
        <taxon>Menispermaceae</taxon>
        <taxon>Menispermoideae</taxon>
        <taxon>Cissampelideae</taxon>
        <taxon>Stephania</taxon>
    </lineage>
</organism>
<proteinExistence type="predicted"/>
<keyword evidence="3" id="KW-1185">Reference proteome</keyword>
<reference evidence="2 3" key="1">
    <citation type="submission" date="2024-01" db="EMBL/GenBank/DDBJ databases">
        <title>Genome assemblies of Stephania.</title>
        <authorList>
            <person name="Yang L."/>
        </authorList>
    </citation>
    <scope>NUCLEOTIDE SEQUENCE [LARGE SCALE GENOMIC DNA]</scope>
    <source>
        <strain evidence="2">YNDBR</strain>
        <tissue evidence="2">Leaf</tissue>
    </source>
</reference>
<dbReference type="Proteomes" id="UP001420932">
    <property type="component" value="Unassembled WGS sequence"/>
</dbReference>
<evidence type="ECO:0000313" key="2">
    <source>
        <dbReference type="EMBL" id="KAK9099028.1"/>
    </source>
</evidence>